<dbReference type="PANTHER" id="PTHR43433">
    <property type="entry name" value="HYDROLASE, ALPHA/BETA FOLD FAMILY PROTEIN"/>
    <property type="match status" value="1"/>
</dbReference>
<accession>A0A0D1E8T0</accession>
<dbReference type="eggNOG" id="ENOG502QTP8">
    <property type="taxonomic scope" value="Eukaryota"/>
</dbReference>
<dbReference type="SUPFAM" id="SSF53474">
    <property type="entry name" value="alpha/beta-Hydrolases"/>
    <property type="match status" value="1"/>
</dbReference>
<dbReference type="Gene3D" id="3.40.50.1820">
    <property type="entry name" value="alpha/beta hydrolase"/>
    <property type="match status" value="1"/>
</dbReference>
<feature type="compositionally biased region" description="Polar residues" evidence="1">
    <location>
        <begin position="255"/>
        <end position="265"/>
    </location>
</feature>
<dbReference type="ESTHER" id="ustma-q4pi12">
    <property type="family name" value="6_AlphaBeta_hydrolase"/>
</dbReference>
<proteinExistence type="predicted"/>
<name>A0A0D1E8T0_MYCMD</name>
<dbReference type="PANTHER" id="PTHR43433:SF10">
    <property type="entry name" value="AB HYDROLASE-1 DOMAIN-CONTAINING PROTEIN"/>
    <property type="match status" value="1"/>
</dbReference>
<feature type="region of interest" description="Disordered" evidence="1">
    <location>
        <begin position="1"/>
        <end position="140"/>
    </location>
</feature>
<feature type="region of interest" description="Disordered" evidence="1">
    <location>
        <begin position="235"/>
        <end position="267"/>
    </location>
</feature>
<dbReference type="InterPro" id="IPR029058">
    <property type="entry name" value="AB_hydrolase_fold"/>
</dbReference>
<evidence type="ECO:0000256" key="1">
    <source>
        <dbReference type="SAM" id="MobiDB-lite"/>
    </source>
</evidence>
<feature type="compositionally biased region" description="Low complexity" evidence="1">
    <location>
        <begin position="116"/>
        <end position="130"/>
    </location>
</feature>
<dbReference type="InterPro" id="IPR050471">
    <property type="entry name" value="AB_hydrolase"/>
</dbReference>
<dbReference type="InParanoid" id="A0A0D1E8T0"/>
<evidence type="ECO:0000313" key="2">
    <source>
        <dbReference type="EMBL" id="KIS71821.1"/>
    </source>
</evidence>
<feature type="compositionally biased region" description="Polar residues" evidence="1">
    <location>
        <begin position="74"/>
        <end position="110"/>
    </location>
</feature>
<dbReference type="Proteomes" id="UP000000561">
    <property type="component" value="Chromosome 1"/>
</dbReference>
<dbReference type="EMBL" id="CM003140">
    <property type="protein sequence ID" value="KIS71821.1"/>
    <property type="molecule type" value="Genomic_DNA"/>
</dbReference>
<dbReference type="OrthoDB" id="435520at2759"/>
<dbReference type="GeneID" id="23561609"/>
<sequence length="637" mass="69602">MVGADRAGASKGADDPVSHSRPAKSYYDLYPERKRTGPYVPKHALVAHDGNQLNENRQACSSDSSIRRSRSGSQLGSYHSDQGKLNQSTVSASSRPHKTPSQDNDRSGPTQRAGPSLSATSSAALRRLQSQEVPHEPIKSIEEIVRTHSTKLLTVPTSERGPQRSVSWSAFERHPSEPYRAGLDDILTTGEISDSESVASESSVERETRTLLQNMQDERLEWAMSRLSIWHADPEPVHVQRQSRRKHASPVRSPPSKSQTISMPSDQRGLTRCVRITVPGAAGVQVSFADVGAKGGQPVMVFLGLGASRHLVGLYDELASTLNLRLVCIDRWGIGRTEGLTSDARTILGWSLIVEQVADLLGIDRFSVLAHSAGAPFAAAVALLLPHRILGPLHLLAPWTGVQQDSAYRWLRYVPDSVIKTAQVAEWIIQGWKLNKEGPRAASKTPPIAVEDEASTAGRRDEPRGSDRGPIPPPKDRQLPTSRSALEIRSDAFESGTSRSSRARGEEPGWTARNAVDMGRPDMSNAEDESTSTNVERETALGLLKASHAESARGRVDDLNLILGKRPWGFGYADVHVDCEVWHGSKDERIPLSSSINLSKEMPNCTLHIVDGAGHSLMTNTKVVVEVFESIRKLDRL</sequence>
<dbReference type="VEuPathDB" id="FungiDB:UMAG_00251"/>
<dbReference type="OMA" id="DERLTHQ"/>
<protein>
    <recommendedName>
        <fullName evidence="4">AB hydrolase-1 domain-containing protein</fullName>
    </recommendedName>
</protein>
<dbReference type="RefSeq" id="XP_011386176.1">
    <property type="nucleotide sequence ID" value="XM_011387874.1"/>
</dbReference>
<dbReference type="KEGG" id="uma:UMAG_00251"/>
<evidence type="ECO:0000313" key="3">
    <source>
        <dbReference type="Proteomes" id="UP000000561"/>
    </source>
</evidence>
<feature type="region of interest" description="Disordered" evidence="1">
    <location>
        <begin position="437"/>
        <end position="534"/>
    </location>
</feature>
<gene>
    <name evidence="2" type="ORF">UMAG_00251</name>
</gene>
<evidence type="ECO:0008006" key="4">
    <source>
        <dbReference type="Google" id="ProtNLM"/>
    </source>
</evidence>
<dbReference type="AlphaFoldDB" id="A0A0D1E8T0"/>
<feature type="compositionally biased region" description="Polar residues" evidence="1">
    <location>
        <begin position="51"/>
        <end position="60"/>
    </location>
</feature>
<reference evidence="2 3" key="1">
    <citation type="journal article" date="2006" name="Nature">
        <title>Insights from the genome of the biotrophic fungal plant pathogen Ustilago maydis.</title>
        <authorList>
            <person name="Kamper J."/>
            <person name="Kahmann R."/>
            <person name="Bolker M."/>
            <person name="Ma L.J."/>
            <person name="Brefort T."/>
            <person name="Saville B.J."/>
            <person name="Banuett F."/>
            <person name="Kronstad J.W."/>
            <person name="Gold S.E."/>
            <person name="Muller O."/>
            <person name="Perlin M.H."/>
            <person name="Wosten H.A."/>
            <person name="de Vries R."/>
            <person name="Ruiz-Herrera J."/>
            <person name="Reynaga-Pena C.G."/>
            <person name="Snetselaar K."/>
            <person name="McCann M."/>
            <person name="Perez-Martin J."/>
            <person name="Feldbrugge M."/>
            <person name="Basse C.W."/>
            <person name="Steinberg G."/>
            <person name="Ibeas J.I."/>
            <person name="Holloman W."/>
            <person name="Guzman P."/>
            <person name="Farman M."/>
            <person name="Stajich J.E."/>
            <person name="Sentandreu R."/>
            <person name="Gonzalez-Prieto J.M."/>
            <person name="Kennell J.C."/>
            <person name="Molina L."/>
            <person name="Schirawski J."/>
            <person name="Mendoza-Mendoza A."/>
            <person name="Greilinger D."/>
            <person name="Munch K."/>
            <person name="Rossel N."/>
            <person name="Scherer M."/>
            <person name="Vranes M."/>
            <person name="Ladendorf O."/>
            <person name="Vincon V."/>
            <person name="Fuchs U."/>
            <person name="Sandrock B."/>
            <person name="Meng S."/>
            <person name="Ho E.C."/>
            <person name="Cahill M.J."/>
            <person name="Boyce K.J."/>
            <person name="Klose J."/>
            <person name="Klosterman S.J."/>
            <person name="Deelstra H.J."/>
            <person name="Ortiz-Castellanos L."/>
            <person name="Li W."/>
            <person name="Sanchez-Alonso P."/>
            <person name="Schreier P.H."/>
            <person name="Hauser-Hahn I."/>
            <person name="Vaupel M."/>
            <person name="Koopmann E."/>
            <person name="Friedrich G."/>
            <person name="Voss H."/>
            <person name="Schluter T."/>
            <person name="Margolis J."/>
            <person name="Platt D."/>
            <person name="Swimmer C."/>
            <person name="Gnirke A."/>
            <person name="Chen F."/>
            <person name="Vysotskaia V."/>
            <person name="Mannhaupt G."/>
            <person name="Guldener U."/>
            <person name="Munsterkotter M."/>
            <person name="Haase D."/>
            <person name="Oesterheld M."/>
            <person name="Mewes H.W."/>
            <person name="Mauceli E.W."/>
            <person name="DeCaprio D."/>
            <person name="Wade C.M."/>
            <person name="Butler J."/>
            <person name="Young S."/>
            <person name="Jaffe D.B."/>
            <person name="Calvo S."/>
            <person name="Nusbaum C."/>
            <person name="Galagan J."/>
            <person name="Birren B.W."/>
        </authorList>
    </citation>
    <scope>NUCLEOTIDE SEQUENCE [LARGE SCALE GENOMIC DNA]</scope>
    <source>
        <strain evidence="3">DSM 14603 / FGSC 9021 / UM521</strain>
    </source>
</reference>
<organism evidence="2 3">
    <name type="scientific">Mycosarcoma maydis</name>
    <name type="common">Corn smut fungus</name>
    <name type="synonym">Ustilago maydis</name>
    <dbReference type="NCBI Taxonomy" id="5270"/>
    <lineage>
        <taxon>Eukaryota</taxon>
        <taxon>Fungi</taxon>
        <taxon>Dikarya</taxon>
        <taxon>Basidiomycota</taxon>
        <taxon>Ustilaginomycotina</taxon>
        <taxon>Ustilaginomycetes</taxon>
        <taxon>Ustilaginales</taxon>
        <taxon>Ustilaginaceae</taxon>
        <taxon>Mycosarcoma</taxon>
    </lineage>
</organism>
<keyword evidence="3" id="KW-1185">Reference proteome</keyword>
<feature type="compositionally biased region" description="Basic and acidic residues" evidence="1">
    <location>
        <begin position="458"/>
        <end position="467"/>
    </location>
</feature>